<feature type="transmembrane region" description="Helical" evidence="1">
    <location>
        <begin position="85"/>
        <end position="107"/>
    </location>
</feature>
<dbReference type="AlphaFoldDB" id="A0A927IJI8"/>
<reference evidence="2" key="1">
    <citation type="submission" date="2020-09" db="EMBL/GenBank/DDBJ databases">
        <title>Pelagicoccus enzymogenes sp. nov. with an EPS production, isolated from marine sediment.</title>
        <authorList>
            <person name="Feng X."/>
        </authorList>
    </citation>
    <scope>NUCLEOTIDE SEQUENCE</scope>
    <source>
        <strain evidence="2">NFK12</strain>
    </source>
</reference>
<sequence>MSRLLKRCAQGVRVNIVPGLVLQSIACVVVGVYYFVPEARGAYDWIAKVKVDYGYWYSAVTTGVFGGLVPFLYLVSVGKVERSDFWAVGIFFLGAWSWKGIEIDFLYRMQAILFGSDNQALTVLKKVLFDQFVFCPVWSAPVTALLYRWKDCGFSWRRFKRELDRDFFLLEVLGVLVAIWVVWIPGTAFIYSMPSSLQLPLFQLVLCFFVLLVSVIGKKRVDKVLAES</sequence>
<gene>
    <name evidence="2" type="ORF">IEN85_22920</name>
</gene>
<comment type="caution">
    <text evidence="2">The sequence shown here is derived from an EMBL/GenBank/DDBJ whole genome shotgun (WGS) entry which is preliminary data.</text>
</comment>
<dbReference type="RefSeq" id="WP_191619456.1">
    <property type="nucleotide sequence ID" value="NZ_JACYFG010000060.1"/>
</dbReference>
<keyword evidence="1" id="KW-0812">Transmembrane</keyword>
<organism evidence="2 3">
    <name type="scientific">Pelagicoccus enzymogenes</name>
    <dbReference type="NCBI Taxonomy" id="2773457"/>
    <lineage>
        <taxon>Bacteria</taxon>
        <taxon>Pseudomonadati</taxon>
        <taxon>Verrucomicrobiota</taxon>
        <taxon>Opitutia</taxon>
        <taxon>Puniceicoccales</taxon>
        <taxon>Pelagicoccaceae</taxon>
        <taxon>Pelagicoccus</taxon>
    </lineage>
</organism>
<evidence type="ECO:0000313" key="3">
    <source>
        <dbReference type="Proteomes" id="UP000622317"/>
    </source>
</evidence>
<protein>
    <submittedName>
        <fullName evidence="2">Uncharacterized protein</fullName>
    </submittedName>
</protein>
<feature type="transmembrane region" description="Helical" evidence="1">
    <location>
        <begin position="197"/>
        <end position="216"/>
    </location>
</feature>
<feature type="transmembrane region" description="Helical" evidence="1">
    <location>
        <begin position="12"/>
        <end position="35"/>
    </location>
</feature>
<name>A0A927IJI8_9BACT</name>
<proteinExistence type="predicted"/>
<feature type="transmembrane region" description="Helical" evidence="1">
    <location>
        <begin position="55"/>
        <end position="73"/>
    </location>
</feature>
<accession>A0A927IJI8</accession>
<keyword evidence="1" id="KW-0472">Membrane</keyword>
<evidence type="ECO:0000313" key="2">
    <source>
        <dbReference type="EMBL" id="MBD5782371.1"/>
    </source>
</evidence>
<keyword evidence="3" id="KW-1185">Reference proteome</keyword>
<feature type="transmembrane region" description="Helical" evidence="1">
    <location>
        <begin position="168"/>
        <end position="191"/>
    </location>
</feature>
<feature type="transmembrane region" description="Helical" evidence="1">
    <location>
        <begin position="127"/>
        <end position="147"/>
    </location>
</feature>
<keyword evidence="1" id="KW-1133">Transmembrane helix</keyword>
<dbReference type="EMBL" id="JACYFG010000060">
    <property type="protein sequence ID" value="MBD5782371.1"/>
    <property type="molecule type" value="Genomic_DNA"/>
</dbReference>
<dbReference type="Proteomes" id="UP000622317">
    <property type="component" value="Unassembled WGS sequence"/>
</dbReference>
<evidence type="ECO:0000256" key="1">
    <source>
        <dbReference type="SAM" id="Phobius"/>
    </source>
</evidence>